<dbReference type="OrthoDB" id="5114976at2"/>
<evidence type="ECO:0000259" key="1">
    <source>
        <dbReference type="Pfam" id="PF25056"/>
    </source>
</evidence>
<dbReference type="STRING" id="1045773.SAMN05216555_10198"/>
<dbReference type="Gene3D" id="3.40.1680.10">
    <property type="entry name" value="yp_829618.1 domain like"/>
    <property type="match status" value="1"/>
</dbReference>
<dbReference type="Gene3D" id="3.40.970.30">
    <property type="entry name" value="yp_829618.1 like domains"/>
    <property type="match status" value="1"/>
</dbReference>
<evidence type="ECO:0000313" key="3">
    <source>
        <dbReference type="Proteomes" id="UP000182130"/>
    </source>
</evidence>
<organism evidence="2 3">
    <name type="scientific">Arthrobacter cupressi</name>
    <dbReference type="NCBI Taxonomy" id="1045773"/>
    <lineage>
        <taxon>Bacteria</taxon>
        <taxon>Bacillati</taxon>
        <taxon>Actinomycetota</taxon>
        <taxon>Actinomycetes</taxon>
        <taxon>Micrococcales</taxon>
        <taxon>Micrococcaceae</taxon>
        <taxon>Arthrobacter</taxon>
    </lineage>
</organism>
<dbReference type="InterPro" id="IPR056695">
    <property type="entry name" value="DUF7793"/>
</dbReference>
<accession>A0A1G8I1N0</accession>
<dbReference type="EMBL" id="FNEI01000001">
    <property type="protein sequence ID" value="SDI12661.1"/>
    <property type="molecule type" value="Genomic_DNA"/>
</dbReference>
<gene>
    <name evidence="2" type="ORF">SAMN05216555_10198</name>
</gene>
<sequence>MSNQQTTRQQGGTDLASAEKIEIGLDDGGIVEVVLPVCSEIGAPEAQAAAAVVRSMSGGRKRPVLMTVTGVLDITDGARAVYAAAETVSAFALLGESPVDRVLAHFLLRATPQSVPARYFTSEAAAREWLAGYLRES</sequence>
<proteinExistence type="predicted"/>
<name>A0A1G8I1N0_9MICC</name>
<dbReference type="Proteomes" id="UP000182130">
    <property type="component" value="Unassembled WGS sequence"/>
</dbReference>
<dbReference type="RefSeq" id="WP_074586047.1">
    <property type="nucleotide sequence ID" value="NZ_FNEI01000001.1"/>
</dbReference>
<protein>
    <recommendedName>
        <fullName evidence="1">DUF7793 domain-containing protein</fullName>
    </recommendedName>
</protein>
<reference evidence="3" key="1">
    <citation type="submission" date="2016-10" db="EMBL/GenBank/DDBJ databases">
        <authorList>
            <person name="Varghese N."/>
            <person name="Submissions S."/>
        </authorList>
    </citation>
    <scope>NUCLEOTIDE SEQUENCE [LARGE SCALE GENOMIC DNA]</scope>
    <source>
        <strain evidence="3">CGMCC 1.10783</strain>
    </source>
</reference>
<keyword evidence="3" id="KW-1185">Reference proteome</keyword>
<dbReference type="Pfam" id="PF25056">
    <property type="entry name" value="DUF7793"/>
    <property type="match status" value="1"/>
</dbReference>
<dbReference type="AlphaFoldDB" id="A0A1G8I1N0"/>
<evidence type="ECO:0000313" key="2">
    <source>
        <dbReference type="EMBL" id="SDI12661.1"/>
    </source>
</evidence>
<feature type="domain" description="DUF7793" evidence="1">
    <location>
        <begin position="28"/>
        <end position="133"/>
    </location>
</feature>